<name>A0A2K3KU82_TRIPR</name>
<comment type="caution">
    <text evidence="2">The sequence shown here is derived from an EMBL/GenBank/DDBJ whole genome shotgun (WGS) entry which is preliminary data.</text>
</comment>
<dbReference type="EMBL" id="ASHM01110211">
    <property type="protein sequence ID" value="PNX69843.1"/>
    <property type="molecule type" value="Genomic_DNA"/>
</dbReference>
<feature type="domain" description="Retrovirus-related Pol polyprotein from transposon TNT 1-94-like beta-barrel" evidence="1">
    <location>
        <begin position="1"/>
        <end position="66"/>
    </location>
</feature>
<proteinExistence type="predicted"/>
<sequence length="131" mass="14630">MTGVEKYLMDIKSYATSFVTFGDGAKGEIKGIGRLINYGLPKLEDVLLVKGLTANLISISQLCDQGMQVNFTKNECLFSNVERDILMKGVRSKDNCYLWVPLGEADVSTCILTKEDEVKLWHQKLGHLNLT</sequence>
<evidence type="ECO:0000313" key="3">
    <source>
        <dbReference type="Proteomes" id="UP000236291"/>
    </source>
</evidence>
<reference evidence="2 3" key="2">
    <citation type="journal article" date="2017" name="Front. Plant Sci.">
        <title>Gene Classification and Mining of Molecular Markers Useful in Red Clover (Trifolium pratense) Breeding.</title>
        <authorList>
            <person name="Istvanek J."/>
            <person name="Dluhosova J."/>
            <person name="Dluhos P."/>
            <person name="Patkova L."/>
            <person name="Nedelnik J."/>
            <person name="Repkova J."/>
        </authorList>
    </citation>
    <scope>NUCLEOTIDE SEQUENCE [LARGE SCALE GENOMIC DNA]</scope>
    <source>
        <strain evidence="3">cv. Tatra</strain>
        <tissue evidence="2">Young leaves</tissue>
    </source>
</reference>
<protein>
    <submittedName>
        <fullName evidence="2">Gag-pol polyprotein</fullName>
    </submittedName>
</protein>
<dbReference type="Proteomes" id="UP000236291">
    <property type="component" value="Unassembled WGS sequence"/>
</dbReference>
<dbReference type="InterPro" id="IPR054722">
    <property type="entry name" value="PolX-like_BBD"/>
</dbReference>
<evidence type="ECO:0000259" key="1">
    <source>
        <dbReference type="Pfam" id="PF22936"/>
    </source>
</evidence>
<dbReference type="AlphaFoldDB" id="A0A2K3KU82"/>
<accession>A0A2K3KU82</accession>
<gene>
    <name evidence="2" type="ORF">L195_g056940</name>
</gene>
<reference evidence="2 3" key="1">
    <citation type="journal article" date="2014" name="Am. J. Bot.">
        <title>Genome assembly and annotation for red clover (Trifolium pratense; Fabaceae).</title>
        <authorList>
            <person name="Istvanek J."/>
            <person name="Jaros M."/>
            <person name="Krenek A."/>
            <person name="Repkova J."/>
        </authorList>
    </citation>
    <scope>NUCLEOTIDE SEQUENCE [LARGE SCALE GENOMIC DNA]</scope>
    <source>
        <strain evidence="3">cv. Tatra</strain>
        <tissue evidence="2">Young leaves</tissue>
    </source>
</reference>
<dbReference type="Pfam" id="PF22936">
    <property type="entry name" value="Pol_BBD"/>
    <property type="match status" value="1"/>
</dbReference>
<organism evidence="2 3">
    <name type="scientific">Trifolium pratense</name>
    <name type="common">Red clover</name>
    <dbReference type="NCBI Taxonomy" id="57577"/>
    <lineage>
        <taxon>Eukaryota</taxon>
        <taxon>Viridiplantae</taxon>
        <taxon>Streptophyta</taxon>
        <taxon>Embryophyta</taxon>
        <taxon>Tracheophyta</taxon>
        <taxon>Spermatophyta</taxon>
        <taxon>Magnoliopsida</taxon>
        <taxon>eudicotyledons</taxon>
        <taxon>Gunneridae</taxon>
        <taxon>Pentapetalae</taxon>
        <taxon>rosids</taxon>
        <taxon>fabids</taxon>
        <taxon>Fabales</taxon>
        <taxon>Fabaceae</taxon>
        <taxon>Papilionoideae</taxon>
        <taxon>50 kb inversion clade</taxon>
        <taxon>NPAAA clade</taxon>
        <taxon>Hologalegina</taxon>
        <taxon>IRL clade</taxon>
        <taxon>Trifolieae</taxon>
        <taxon>Trifolium</taxon>
    </lineage>
</organism>
<evidence type="ECO:0000313" key="2">
    <source>
        <dbReference type="EMBL" id="PNX69843.1"/>
    </source>
</evidence>
<feature type="non-terminal residue" evidence="2">
    <location>
        <position position="131"/>
    </location>
</feature>